<keyword evidence="8" id="KW-1185">Reference proteome</keyword>
<evidence type="ECO:0000256" key="1">
    <source>
        <dbReference type="ARBA" id="ARBA00022491"/>
    </source>
</evidence>
<dbReference type="NCBIfam" id="TIGR02417">
    <property type="entry name" value="fruct_sucro_rep"/>
    <property type="match status" value="1"/>
</dbReference>
<dbReference type="Proteomes" id="UP000092819">
    <property type="component" value="Unassembled WGS sequence"/>
</dbReference>
<evidence type="ECO:0000313" key="7">
    <source>
        <dbReference type="EMBL" id="SBT15328.1"/>
    </source>
</evidence>
<dbReference type="GO" id="GO:0009750">
    <property type="term" value="P:response to fructose"/>
    <property type="evidence" value="ECO:0007669"/>
    <property type="project" value="InterPro"/>
</dbReference>
<dbReference type="InterPro" id="IPR001761">
    <property type="entry name" value="Peripla_BP/Lac1_sug-bd_dom"/>
</dbReference>
<feature type="domain" description="HTH lacI-type" evidence="6">
    <location>
        <begin position="54"/>
        <end position="111"/>
    </location>
</feature>
<dbReference type="PROSITE" id="PS00356">
    <property type="entry name" value="HTH_LACI_1"/>
    <property type="match status" value="1"/>
</dbReference>
<name>A0A1C3JK30_9VIBR</name>
<keyword evidence="3" id="KW-0238">DNA-binding</keyword>
<keyword evidence="5" id="KW-0804">Transcription</keyword>
<reference evidence="8" key="1">
    <citation type="submission" date="2016-06" db="EMBL/GenBank/DDBJ databases">
        <authorList>
            <person name="Rodrigo-Torres L."/>
            <person name="Arahal D.R."/>
        </authorList>
    </citation>
    <scope>NUCLEOTIDE SEQUENCE [LARGE SCALE GENOMIC DNA]</scope>
    <source>
        <strain evidence="8">CECT 7224</strain>
    </source>
</reference>
<dbReference type="NCBIfam" id="NF008452">
    <property type="entry name" value="PRK11303.1"/>
    <property type="match status" value="1"/>
</dbReference>
<protein>
    <submittedName>
        <fullName evidence="7">Catabolite repressor/activator</fullName>
    </submittedName>
</protein>
<dbReference type="InterPro" id="IPR000843">
    <property type="entry name" value="HTH_LacI"/>
</dbReference>
<organism evidence="7 8">
    <name type="scientific">Vibrio celticus</name>
    <dbReference type="NCBI Taxonomy" id="446372"/>
    <lineage>
        <taxon>Bacteria</taxon>
        <taxon>Pseudomonadati</taxon>
        <taxon>Pseudomonadota</taxon>
        <taxon>Gammaproteobacteria</taxon>
        <taxon>Vibrionales</taxon>
        <taxon>Vibrionaceae</taxon>
        <taxon>Vibrio</taxon>
    </lineage>
</organism>
<dbReference type="GO" id="GO:0003700">
    <property type="term" value="F:DNA-binding transcription factor activity"/>
    <property type="evidence" value="ECO:0007669"/>
    <property type="project" value="TreeGrafter"/>
</dbReference>
<evidence type="ECO:0000313" key="8">
    <source>
        <dbReference type="Proteomes" id="UP000092819"/>
    </source>
</evidence>
<dbReference type="InterPro" id="IPR012781">
    <property type="entry name" value="Fruct_sucro_rep"/>
</dbReference>
<dbReference type="InterPro" id="IPR010982">
    <property type="entry name" value="Lambda_DNA-bd_dom_sf"/>
</dbReference>
<dbReference type="Pfam" id="PF00356">
    <property type="entry name" value="LacI"/>
    <property type="match status" value="1"/>
</dbReference>
<dbReference type="CDD" id="cd01392">
    <property type="entry name" value="HTH_LacI"/>
    <property type="match status" value="1"/>
</dbReference>
<dbReference type="GO" id="GO:0000976">
    <property type="term" value="F:transcription cis-regulatory region binding"/>
    <property type="evidence" value="ECO:0007669"/>
    <property type="project" value="TreeGrafter"/>
</dbReference>
<dbReference type="SMART" id="SM00354">
    <property type="entry name" value="HTH_LACI"/>
    <property type="match status" value="1"/>
</dbReference>
<dbReference type="Gene3D" id="1.10.260.40">
    <property type="entry name" value="lambda repressor-like DNA-binding domains"/>
    <property type="match status" value="1"/>
</dbReference>
<dbReference type="AlphaFoldDB" id="A0A1C3JK30"/>
<keyword evidence="2" id="KW-0805">Transcription regulation</keyword>
<keyword evidence="1" id="KW-0678">Repressor</keyword>
<dbReference type="SUPFAM" id="SSF47413">
    <property type="entry name" value="lambda repressor-like DNA-binding domains"/>
    <property type="match status" value="1"/>
</dbReference>
<dbReference type="InterPro" id="IPR028082">
    <property type="entry name" value="Peripla_BP_I"/>
</dbReference>
<evidence type="ECO:0000256" key="3">
    <source>
        <dbReference type="ARBA" id="ARBA00023125"/>
    </source>
</evidence>
<gene>
    <name evidence="7" type="primary">cra</name>
    <name evidence="7" type="ORF">VCE7224_04115</name>
</gene>
<dbReference type="FunFam" id="1.10.260.40:FF:000008">
    <property type="entry name" value="Fructose repressor (Catabolite repressor/activator)"/>
    <property type="match status" value="1"/>
</dbReference>
<evidence type="ECO:0000256" key="4">
    <source>
        <dbReference type="ARBA" id="ARBA00023159"/>
    </source>
</evidence>
<dbReference type="Pfam" id="PF00532">
    <property type="entry name" value="Peripla_BP_1"/>
    <property type="match status" value="1"/>
</dbReference>
<evidence type="ECO:0000256" key="5">
    <source>
        <dbReference type="ARBA" id="ARBA00023163"/>
    </source>
</evidence>
<dbReference type="PANTHER" id="PTHR30146:SF45">
    <property type="entry name" value="CATABOLITE REPRESSOR_ACTIVATOR"/>
    <property type="match status" value="1"/>
</dbReference>
<evidence type="ECO:0000259" key="6">
    <source>
        <dbReference type="PROSITE" id="PS50932"/>
    </source>
</evidence>
<evidence type="ECO:0000256" key="2">
    <source>
        <dbReference type="ARBA" id="ARBA00023015"/>
    </source>
</evidence>
<accession>A0A1C3JK30</accession>
<dbReference type="PROSITE" id="PS50932">
    <property type="entry name" value="HTH_LACI_2"/>
    <property type="match status" value="1"/>
</dbReference>
<keyword evidence="4" id="KW-0010">Activator</keyword>
<dbReference type="PANTHER" id="PTHR30146">
    <property type="entry name" value="LACI-RELATED TRANSCRIPTIONAL REPRESSOR"/>
    <property type="match status" value="1"/>
</dbReference>
<dbReference type="SUPFAM" id="SSF53822">
    <property type="entry name" value="Periplasmic binding protein-like I"/>
    <property type="match status" value="1"/>
</dbReference>
<dbReference type="EMBL" id="FLQZ01000118">
    <property type="protein sequence ID" value="SBT15328.1"/>
    <property type="molecule type" value="Genomic_DNA"/>
</dbReference>
<sequence>MTLNPFKRMIEVTFQILLNPFSFYTESIQHIIQLIQGSEDWLYDPTHKIQVTHMTLDEIAKLAGVSKTTASYVINGKAQKYRISEKTQQKVMAVVEEYNYRPDHAASSLRAGNSRSFGLIIPDLENSSYARLAKLIEQNSRKVGYQILIGCSDDDAETERKVAEALVSRRIDALLVASSMPDANEFYLKLQNSGTPVIAIDRPLDDEHFACVISEDFEAAFELTHSILDDSIHSVGLIGALPDLNISRERQLGFEAANKAHTQQTGLADNKPMVVGYGEHFDRESGREIFEEWIAKDTVPDAIVTMSYTLLEGVLDVMVEKPELISQVKLATFGDNRLLDFLPFKVHSLPQQFEVIADSAFALALNASAKRYQAGIELVPRSLVKRG</sequence>
<proteinExistence type="predicted"/>
<dbReference type="Gene3D" id="3.40.50.2300">
    <property type="match status" value="2"/>
</dbReference>